<dbReference type="Pfam" id="PF01370">
    <property type="entry name" value="Epimerase"/>
    <property type="match status" value="1"/>
</dbReference>
<evidence type="ECO:0000313" key="2">
    <source>
        <dbReference type="EMBL" id="EHJ60683.1"/>
    </source>
</evidence>
<protein>
    <recommendedName>
        <fullName evidence="1">NAD-dependent epimerase/dehydratase domain-containing protein</fullName>
    </recommendedName>
</protein>
<dbReference type="PANTHER" id="PTHR32487">
    <property type="entry name" value="3-OXO-DELTA(4,5)-STEROID 5-BETA-REDUCTASE"/>
    <property type="match status" value="1"/>
</dbReference>
<dbReference type="InterPro" id="IPR055222">
    <property type="entry name" value="PRISE-like_Rossmann-fold"/>
</dbReference>
<dbReference type="KEGG" id="npn:JI59_08570"/>
<dbReference type="AlphaFoldDB" id="G6ED84"/>
<dbReference type="EMBL" id="AGFM01000033">
    <property type="protein sequence ID" value="EHJ60683.1"/>
    <property type="molecule type" value="Genomic_DNA"/>
</dbReference>
<name>G6ED84_9SPHN</name>
<dbReference type="RefSeq" id="WP_007013220.1">
    <property type="nucleotide sequence ID" value="NZ_AGFM01000033.1"/>
</dbReference>
<dbReference type="PANTHER" id="PTHR32487:SF0">
    <property type="entry name" value="3-OXO-DELTA(4,5)-STEROID 5-BETA-REDUCTASE"/>
    <property type="match status" value="1"/>
</dbReference>
<organism evidence="2 3">
    <name type="scientific">Novosphingobium pentaromativorans US6-1</name>
    <dbReference type="NCBI Taxonomy" id="1088721"/>
    <lineage>
        <taxon>Bacteria</taxon>
        <taxon>Pseudomonadati</taxon>
        <taxon>Pseudomonadota</taxon>
        <taxon>Alphaproteobacteria</taxon>
        <taxon>Sphingomonadales</taxon>
        <taxon>Sphingomonadaceae</taxon>
        <taxon>Novosphingobium</taxon>
    </lineage>
</organism>
<dbReference type="PATRIC" id="fig|1088721.3.peg.2283"/>
<dbReference type="InterPro" id="IPR001509">
    <property type="entry name" value="Epimerase_deHydtase"/>
</dbReference>
<dbReference type="SUPFAM" id="SSF51735">
    <property type="entry name" value="NAD(P)-binding Rossmann-fold domains"/>
    <property type="match status" value="1"/>
</dbReference>
<reference evidence="2 3" key="1">
    <citation type="journal article" date="2012" name="J. Bacteriol.">
        <title>Genome sequence of benzo(a)pyrene-degrading bacterium Novosphingobium pentaromativorans US6-1.</title>
        <authorList>
            <person name="Luo Y.R."/>
            <person name="Kang S.G."/>
            <person name="Kim S.J."/>
            <person name="Kim M.R."/>
            <person name="Li N."/>
            <person name="Lee J.H."/>
            <person name="Kwon K.K."/>
        </authorList>
    </citation>
    <scope>NUCLEOTIDE SEQUENCE [LARGE SCALE GENOMIC DNA]</scope>
    <source>
        <strain evidence="2 3">US6-1</strain>
    </source>
</reference>
<evidence type="ECO:0000259" key="1">
    <source>
        <dbReference type="Pfam" id="PF01370"/>
    </source>
</evidence>
<proteinExistence type="predicted"/>
<dbReference type="Gene3D" id="3.40.50.720">
    <property type="entry name" value="NAD(P)-binding Rossmann-like Domain"/>
    <property type="match status" value="1"/>
</dbReference>
<evidence type="ECO:0000313" key="3">
    <source>
        <dbReference type="Proteomes" id="UP000004030"/>
    </source>
</evidence>
<gene>
    <name evidence="2" type="ORF">NSU_2305</name>
</gene>
<dbReference type="InterPro" id="IPR036291">
    <property type="entry name" value="NAD(P)-bd_dom_sf"/>
</dbReference>
<accession>G6ED84</accession>
<comment type="caution">
    <text evidence="2">The sequence shown here is derived from an EMBL/GenBank/DDBJ whole genome shotgun (WGS) entry which is preliminary data.</text>
</comment>
<dbReference type="Proteomes" id="UP000004030">
    <property type="component" value="Unassembled WGS sequence"/>
</dbReference>
<dbReference type="eggNOG" id="COG0451">
    <property type="taxonomic scope" value="Bacteria"/>
</dbReference>
<dbReference type="OrthoDB" id="4392084at2"/>
<dbReference type="CDD" id="cd08948">
    <property type="entry name" value="5beta-POR_like_SDR_a"/>
    <property type="match status" value="1"/>
</dbReference>
<keyword evidence="3" id="KW-1185">Reference proteome</keyword>
<feature type="domain" description="NAD-dependent epimerase/dehydratase" evidence="1">
    <location>
        <begin position="8"/>
        <end position="181"/>
    </location>
</feature>
<sequence>MSAGTKRVLIAGATGLVGDAAVRAFVDSGWDVIAVSRRPLDEDLEGRVRHVCVDLTDRDACRVAFGELHGVTHVVYAALYEKPGLIAGWREQDQMDTNLAMLANLFDPLSSANPIAHMTLLQGTKAYGAHTGPRVLLPAREDMPRDPHENFYWLHEDYIREKAGHDGFSWTIFRPQIVMGAVWGAAMNPLIPIQAYAAIRRELGQGFAFPGGVPMVSEMADPRLLGAAFVWAADAPEAAFETFNITNGDVFSWATMWPVLAEVYGMETGPDEACRLAEFLPAHREVWDRIVARHGLRPIALERLLGQSHHYVDRLLRAGNETVTLPVLVSTIKLRQAGFGACYDSRDTLRHWTRELARRKVMPPLPA</sequence>
<dbReference type="STRING" id="1088721.JI59_08570"/>